<evidence type="ECO:0000256" key="10">
    <source>
        <dbReference type="ARBA" id="ARBA00049553"/>
    </source>
</evidence>
<gene>
    <name evidence="11" type="ORF">B5C08_06855</name>
</gene>
<dbReference type="GO" id="GO:0009102">
    <property type="term" value="P:biotin biosynthetic process"/>
    <property type="evidence" value="ECO:0007669"/>
    <property type="project" value="UniProtKB-KW"/>
</dbReference>
<accession>A0A2A4GY96</accession>
<protein>
    <recommendedName>
        <fullName evidence="4">6-carboxyhexanoate--CoA ligase</fullName>
        <ecNumber evidence="4">6.2.1.14</ecNumber>
    </recommendedName>
</protein>
<keyword evidence="8" id="KW-0067">ATP-binding</keyword>
<dbReference type="NCBIfam" id="NF002360">
    <property type="entry name" value="PRK01322.1"/>
    <property type="match status" value="1"/>
</dbReference>
<organism evidence="11 12">
    <name type="scientific">Staphylococcus delphini</name>
    <dbReference type="NCBI Taxonomy" id="53344"/>
    <lineage>
        <taxon>Bacteria</taxon>
        <taxon>Bacillati</taxon>
        <taxon>Bacillota</taxon>
        <taxon>Bacilli</taxon>
        <taxon>Bacillales</taxon>
        <taxon>Staphylococcaceae</taxon>
        <taxon>Staphylococcus</taxon>
        <taxon>Staphylococcus intermedius group</taxon>
    </lineage>
</organism>
<evidence type="ECO:0000256" key="6">
    <source>
        <dbReference type="ARBA" id="ARBA00022741"/>
    </source>
</evidence>
<evidence type="ECO:0000256" key="8">
    <source>
        <dbReference type="ARBA" id="ARBA00022840"/>
    </source>
</evidence>
<evidence type="ECO:0000256" key="1">
    <source>
        <dbReference type="ARBA" id="ARBA00001946"/>
    </source>
</evidence>
<dbReference type="RefSeq" id="WP_096593801.1">
    <property type="nucleotide sequence ID" value="NZ_MWUU01000007.1"/>
</dbReference>
<comment type="subunit">
    <text evidence="3">Homodimer.</text>
</comment>
<reference evidence="11 12" key="1">
    <citation type="journal article" date="2017" name="PLoS ONE">
        <title>Development of a real-time PCR for detection of Staphylococcus pseudintermedius using a novel automated comparison of whole-genome sequences.</title>
        <authorList>
            <person name="Verstappen K.M."/>
            <person name="Huijbregts L."/>
            <person name="Spaninks M."/>
            <person name="Wagenaar J.A."/>
            <person name="Fluit A.C."/>
            <person name="Duim B."/>
        </authorList>
    </citation>
    <scope>NUCLEOTIDE SEQUENCE [LARGE SCALE GENOMIC DNA]</scope>
    <source>
        <strain evidence="11 12">215070706401-1</strain>
    </source>
</reference>
<dbReference type="EMBL" id="MWUU01000007">
    <property type="protein sequence ID" value="PCF55362.1"/>
    <property type="molecule type" value="Genomic_DNA"/>
</dbReference>
<evidence type="ECO:0000313" key="11">
    <source>
        <dbReference type="EMBL" id="PCF55362.1"/>
    </source>
</evidence>
<comment type="cofactor">
    <cofactor evidence="1">
        <name>Mg(2+)</name>
        <dbReference type="ChEBI" id="CHEBI:18420"/>
    </cofactor>
</comment>
<comment type="caution">
    <text evidence="11">The sequence shown here is derived from an EMBL/GenBank/DDBJ whole genome shotgun (WGS) entry which is preliminary data.</text>
</comment>
<evidence type="ECO:0000256" key="9">
    <source>
        <dbReference type="ARBA" id="ARBA00022842"/>
    </source>
</evidence>
<name>A0A2A4GY96_9STAP</name>
<dbReference type="InterPro" id="IPR005499">
    <property type="entry name" value="BioW"/>
</dbReference>
<dbReference type="GO" id="GO:0042410">
    <property type="term" value="F:6-carboxyhexanoate-CoA ligase activity"/>
    <property type="evidence" value="ECO:0007669"/>
    <property type="project" value="UniProtKB-EC"/>
</dbReference>
<dbReference type="Pfam" id="PF03744">
    <property type="entry name" value="BioW"/>
    <property type="match status" value="1"/>
</dbReference>
<keyword evidence="5 11" id="KW-0436">Ligase</keyword>
<keyword evidence="7" id="KW-0093">Biotin biosynthesis</keyword>
<evidence type="ECO:0000256" key="2">
    <source>
        <dbReference type="ARBA" id="ARBA00005075"/>
    </source>
</evidence>
<dbReference type="EC" id="6.2.1.14" evidence="4"/>
<evidence type="ECO:0000313" key="12">
    <source>
        <dbReference type="Proteomes" id="UP000218335"/>
    </source>
</evidence>
<dbReference type="GO" id="GO:0005524">
    <property type="term" value="F:ATP binding"/>
    <property type="evidence" value="ECO:0007669"/>
    <property type="project" value="UniProtKB-KW"/>
</dbReference>
<evidence type="ECO:0000256" key="7">
    <source>
        <dbReference type="ARBA" id="ARBA00022756"/>
    </source>
</evidence>
<dbReference type="UniPathway" id="UPA00999">
    <property type="reaction ID" value="UER00351"/>
</dbReference>
<sequence>MYSVKMRANQDGVHISGAETICEAQKIPAVLQTFFDKGFQHENGAVDFLNLKIEKIADPLYPLEALPIIENTPHTLEALCEMHGITKEALDKGMGYIFDDTQYRGAVIVSAQTGERLDRSGTKGVRVTHFCFEDHAYTPLVSTRIQDALTIATCITAFAQVKGELCVSDDLHYTTGYFASAHRGYHRIHHLKPVGTRDGGRVIFVDETLPIDDYIAFLQQQPKQVIRHEQ</sequence>
<keyword evidence="6" id="KW-0547">Nucleotide-binding</keyword>
<evidence type="ECO:0000256" key="4">
    <source>
        <dbReference type="ARBA" id="ARBA00012984"/>
    </source>
</evidence>
<comment type="catalytic activity">
    <reaction evidence="10">
        <text>heptanedioate + ATP + CoA = 6-carboxyhexanoyl-CoA + AMP + diphosphate</text>
        <dbReference type="Rhea" id="RHEA:14781"/>
        <dbReference type="ChEBI" id="CHEBI:30616"/>
        <dbReference type="ChEBI" id="CHEBI:33019"/>
        <dbReference type="ChEBI" id="CHEBI:36165"/>
        <dbReference type="ChEBI" id="CHEBI:57287"/>
        <dbReference type="ChEBI" id="CHEBI:57360"/>
        <dbReference type="ChEBI" id="CHEBI:456215"/>
        <dbReference type="EC" id="6.2.1.14"/>
    </reaction>
</comment>
<dbReference type="Proteomes" id="UP000218335">
    <property type="component" value="Unassembled WGS sequence"/>
</dbReference>
<keyword evidence="9" id="KW-0460">Magnesium</keyword>
<evidence type="ECO:0000256" key="5">
    <source>
        <dbReference type="ARBA" id="ARBA00022598"/>
    </source>
</evidence>
<dbReference type="AlphaFoldDB" id="A0A2A4GY96"/>
<proteinExistence type="predicted"/>
<evidence type="ECO:0000256" key="3">
    <source>
        <dbReference type="ARBA" id="ARBA00011738"/>
    </source>
</evidence>
<comment type="pathway">
    <text evidence="2">Metabolic intermediate metabolism; pimeloyl-CoA biosynthesis; pimeloyl-CoA from pimelate: step 1/1.</text>
</comment>